<gene>
    <name evidence="1" type="ORF">METZ01_LOCUS117495</name>
</gene>
<protein>
    <submittedName>
        <fullName evidence="1">Uncharacterized protein</fullName>
    </submittedName>
</protein>
<proteinExistence type="predicted"/>
<dbReference type="Gene3D" id="3.40.50.2000">
    <property type="entry name" value="Glycogen Phosphorylase B"/>
    <property type="match status" value="1"/>
</dbReference>
<evidence type="ECO:0000313" key="1">
    <source>
        <dbReference type="EMBL" id="SVA64641.1"/>
    </source>
</evidence>
<dbReference type="AlphaFoldDB" id="A0A381XJJ2"/>
<reference evidence="1" key="1">
    <citation type="submission" date="2018-05" db="EMBL/GenBank/DDBJ databases">
        <authorList>
            <person name="Lanie J.A."/>
            <person name="Ng W.-L."/>
            <person name="Kazmierczak K.M."/>
            <person name="Andrzejewski T.M."/>
            <person name="Davidsen T.M."/>
            <person name="Wayne K.J."/>
            <person name="Tettelin H."/>
            <person name="Glass J.I."/>
            <person name="Rusch D."/>
            <person name="Podicherti R."/>
            <person name="Tsui H.-C.T."/>
            <person name="Winkler M.E."/>
        </authorList>
    </citation>
    <scope>NUCLEOTIDE SEQUENCE</scope>
</reference>
<dbReference type="EMBL" id="UINC01015332">
    <property type="protein sequence ID" value="SVA64641.1"/>
    <property type="molecule type" value="Genomic_DNA"/>
</dbReference>
<sequence>SGTIAIDHTNAAKVTYLMTKLRNDNMMRDEMREQMFEFWKDHCSADIVYNDIIDKTLNFNKTEAVGLEAFF</sequence>
<name>A0A381XJJ2_9ZZZZ</name>
<feature type="non-terminal residue" evidence="1">
    <location>
        <position position="1"/>
    </location>
</feature>
<organism evidence="1">
    <name type="scientific">marine metagenome</name>
    <dbReference type="NCBI Taxonomy" id="408172"/>
    <lineage>
        <taxon>unclassified sequences</taxon>
        <taxon>metagenomes</taxon>
        <taxon>ecological metagenomes</taxon>
    </lineage>
</organism>
<accession>A0A381XJJ2</accession>